<protein>
    <recommendedName>
        <fullName evidence="2">LXG domain-containing protein</fullName>
    </recommendedName>
</protein>
<accession>A0A940PIY5</accession>
<comment type="caution">
    <text evidence="3">The sequence shown here is derived from an EMBL/GenBank/DDBJ whole genome shotgun (WGS) entry which is preliminary data.</text>
</comment>
<dbReference type="Proteomes" id="UP000674938">
    <property type="component" value="Unassembled WGS sequence"/>
</dbReference>
<name>A0A940PIY5_9ENTE</name>
<evidence type="ECO:0000313" key="3">
    <source>
        <dbReference type="EMBL" id="MBP1043763.1"/>
    </source>
</evidence>
<proteinExistence type="inferred from homology"/>
<dbReference type="InterPro" id="IPR051768">
    <property type="entry name" value="Bact_secretion_toxin"/>
</dbReference>
<dbReference type="InterPro" id="IPR006829">
    <property type="entry name" value="LXG_dom"/>
</dbReference>
<keyword evidence="4" id="KW-1185">Reference proteome</keyword>
<dbReference type="EMBL" id="JAEEGA010000019">
    <property type="protein sequence ID" value="MBP1043763.1"/>
    <property type="molecule type" value="Genomic_DNA"/>
</dbReference>
<dbReference type="RefSeq" id="WP_209531579.1">
    <property type="nucleotide sequence ID" value="NZ_JAEEGA010000019.1"/>
</dbReference>
<dbReference type="AlphaFoldDB" id="A0A940PIY5"/>
<gene>
    <name evidence="3" type="ORF">I6N95_22290</name>
</gene>
<organism evidence="3 4">
    <name type="scientific">Vagococcus allomyrinae</name>
    <dbReference type="NCBI Taxonomy" id="2794353"/>
    <lineage>
        <taxon>Bacteria</taxon>
        <taxon>Bacillati</taxon>
        <taxon>Bacillota</taxon>
        <taxon>Bacilli</taxon>
        <taxon>Lactobacillales</taxon>
        <taxon>Enterococcaceae</taxon>
        <taxon>Vagococcus</taxon>
    </lineage>
</organism>
<dbReference type="PANTHER" id="PTHR34976:SF1">
    <property type="entry name" value="TOXIN BC_0920"/>
    <property type="match status" value="1"/>
</dbReference>
<comment type="similarity">
    <text evidence="1">In the N-terminal section; belongs to the LXG family.</text>
</comment>
<evidence type="ECO:0000313" key="4">
    <source>
        <dbReference type="Proteomes" id="UP000674938"/>
    </source>
</evidence>
<sequence length="233" mass="26283">MSVDMYLLDSQSQAASIANICRQQKQGYEELQQAINDFALNSEVLSGAAYDSAKQFFTTVLLPLSKAGILLSEAVMEACQAFPEAYIFRVDSGDLKESDLREKIEQINRHIFELASLQERLQSILFFQEQDGVLEGSIDSQMRTNDSLMDSYVFVKKKLEEKLDHLLEFNATSPNLFAEIEELRRAVSQGVELANTSWNAANGKFIMPKSQALSWVKSVDDVWDRGPRGKKLL</sequence>
<dbReference type="PROSITE" id="PS51756">
    <property type="entry name" value="LXG"/>
    <property type="match status" value="1"/>
</dbReference>
<reference evidence="3" key="1">
    <citation type="submission" date="2020-12" db="EMBL/GenBank/DDBJ databases">
        <title>Vagococcus allomyrinae sp. nov. and Enterococcus lavae sp. nov., isolated from the larvae of Allomyrina dichotoma.</title>
        <authorList>
            <person name="Lee S.D."/>
        </authorList>
    </citation>
    <scope>NUCLEOTIDE SEQUENCE</scope>
    <source>
        <strain evidence="3">BWB3-3</strain>
    </source>
</reference>
<evidence type="ECO:0000256" key="1">
    <source>
        <dbReference type="ARBA" id="ARBA00034117"/>
    </source>
</evidence>
<evidence type="ECO:0000259" key="2">
    <source>
        <dbReference type="PROSITE" id="PS51756"/>
    </source>
</evidence>
<dbReference type="PANTHER" id="PTHR34976">
    <property type="entry name" value="RIBONUCLEASE YQCG-RELATED"/>
    <property type="match status" value="1"/>
</dbReference>
<feature type="domain" description="LXG" evidence="2">
    <location>
        <begin position="1"/>
        <end position="233"/>
    </location>
</feature>